<dbReference type="OrthoDB" id="631295at2"/>
<keyword evidence="4" id="KW-1185">Reference proteome</keyword>
<dbReference type="InterPro" id="IPR025970">
    <property type="entry name" value="SusE"/>
</dbReference>
<protein>
    <recommendedName>
        <fullName evidence="2">SusE outer membrane protein domain-containing protein</fullName>
    </recommendedName>
</protein>
<name>A0A5B9FR54_9FLAO</name>
<accession>A0A5B9FR54</accession>
<dbReference type="RefSeq" id="WP_147583324.1">
    <property type="nucleotide sequence ID" value="NZ_CP042831.1"/>
</dbReference>
<feature type="chain" id="PRO_5023090899" description="SusE outer membrane protein domain-containing protein" evidence="1">
    <location>
        <begin position="19"/>
        <end position="395"/>
    </location>
</feature>
<proteinExistence type="predicted"/>
<evidence type="ECO:0000313" key="3">
    <source>
        <dbReference type="EMBL" id="QEE49823.1"/>
    </source>
</evidence>
<organism evidence="3 4">
    <name type="scientific">Flavobacterium alkalisoli</name>
    <dbReference type="NCBI Taxonomy" id="2602769"/>
    <lineage>
        <taxon>Bacteria</taxon>
        <taxon>Pseudomonadati</taxon>
        <taxon>Bacteroidota</taxon>
        <taxon>Flavobacteriia</taxon>
        <taxon>Flavobacteriales</taxon>
        <taxon>Flavobacteriaceae</taxon>
        <taxon>Flavobacterium</taxon>
    </lineage>
</organism>
<dbReference type="AlphaFoldDB" id="A0A5B9FR54"/>
<keyword evidence="1" id="KW-0732">Signal</keyword>
<evidence type="ECO:0000259" key="2">
    <source>
        <dbReference type="Pfam" id="PF14292"/>
    </source>
</evidence>
<feature type="signal peptide" evidence="1">
    <location>
        <begin position="1"/>
        <end position="18"/>
    </location>
</feature>
<gene>
    <name evidence="3" type="ORF">FUA48_09565</name>
</gene>
<evidence type="ECO:0000256" key="1">
    <source>
        <dbReference type="SAM" id="SignalP"/>
    </source>
</evidence>
<dbReference type="Pfam" id="PF14292">
    <property type="entry name" value="SusE"/>
    <property type="match status" value="1"/>
</dbReference>
<feature type="domain" description="SusE outer membrane protein" evidence="2">
    <location>
        <begin position="32"/>
        <end position="130"/>
    </location>
</feature>
<evidence type="ECO:0000313" key="4">
    <source>
        <dbReference type="Proteomes" id="UP000321222"/>
    </source>
</evidence>
<dbReference type="PROSITE" id="PS51257">
    <property type="entry name" value="PROKAR_LIPOPROTEIN"/>
    <property type="match status" value="1"/>
</dbReference>
<reference evidence="3 4" key="1">
    <citation type="submission" date="2019-08" db="EMBL/GenBank/DDBJ databases">
        <title>Flavobacterium alkalisoli sp. nov., isolated from rhizosphere soil of Suaeda salsa.</title>
        <authorList>
            <person name="Sun J.-Q."/>
            <person name="Xu L."/>
        </authorList>
    </citation>
    <scope>NUCLEOTIDE SEQUENCE [LARGE SCALE GENOMIC DNA]</scope>
    <source>
        <strain evidence="3 4">XS-5</strain>
    </source>
</reference>
<dbReference type="KEGG" id="fak:FUA48_09565"/>
<sequence length="395" mass="43792">MRNIYYSLLSLATMFLFASCGDDDYALQVGFEAPTELITPVDNHYIAIDLENTAPTVFEWTASESKYGGVVLYEVVFDIPSGDFSNPFFRIRSAGGGSQNYLSLTSGQLVSIARDAGIGVDSEGEVKWTVIASQGGESKVTEQVNLLRLKRPAGISDIPATLFIYGEGFEADSFSTAMQCKMIADGTFEIIASLNDGNIKLCNSLDEDRTYYQLGVNNKLIEADGEADIPVTGTGNAYRIVVDFNLLTISYTEIQNIQMVRTWQYNLGDLVYEGNHKFSVSGIALPYFHDWGYPEERYRFWVTTNNGLEIWGSYHNDAMNGSNISGLTAFNVQPDGTSEPEEYYNVYNLADIPSPGQNQDWTGMYKLPVGSEDKTADVIIDMSPSQDYKHSITVY</sequence>
<dbReference type="Proteomes" id="UP000321222">
    <property type="component" value="Chromosome"/>
</dbReference>
<dbReference type="EMBL" id="CP042831">
    <property type="protein sequence ID" value="QEE49823.1"/>
    <property type="molecule type" value="Genomic_DNA"/>
</dbReference>